<protein>
    <submittedName>
        <fullName evidence="1">Uncharacterized protein</fullName>
    </submittedName>
</protein>
<dbReference type="Proteomes" id="UP000264353">
    <property type="component" value="Chromosome A3"/>
</dbReference>
<proteinExistence type="predicted"/>
<sequence length="92" mass="10570">MEVDMLLLDTSQESERRLCFDGEVYDPTTNTCSGIENVWPYLDSGGRGRIAGDIRGSSRLWCFINSKLQSKRQWVTEDDKKNGNLSLKLYNF</sequence>
<dbReference type="AlphaFoldDB" id="A0A397ZZY3"/>
<name>A0A397ZZY3_BRACM</name>
<gene>
    <name evidence="1" type="ORF">BRARA_C00611</name>
</gene>
<evidence type="ECO:0000313" key="2">
    <source>
        <dbReference type="Proteomes" id="UP000264353"/>
    </source>
</evidence>
<dbReference type="EMBL" id="CM010630">
    <property type="protein sequence ID" value="RID68456.1"/>
    <property type="molecule type" value="Genomic_DNA"/>
</dbReference>
<evidence type="ECO:0000313" key="1">
    <source>
        <dbReference type="EMBL" id="RID68456.1"/>
    </source>
</evidence>
<reference evidence="1 2" key="1">
    <citation type="submission" date="2018-06" db="EMBL/GenBank/DDBJ databases">
        <title>WGS assembly of Brassica rapa FPsc.</title>
        <authorList>
            <person name="Bowman J."/>
            <person name="Kohchi T."/>
            <person name="Yamato K."/>
            <person name="Jenkins J."/>
            <person name="Shu S."/>
            <person name="Ishizaki K."/>
            <person name="Yamaoka S."/>
            <person name="Nishihama R."/>
            <person name="Nakamura Y."/>
            <person name="Berger F."/>
            <person name="Adam C."/>
            <person name="Aki S."/>
            <person name="Althoff F."/>
            <person name="Araki T."/>
            <person name="Arteaga-Vazquez M."/>
            <person name="Balasubrmanian S."/>
            <person name="Bauer D."/>
            <person name="Boehm C."/>
            <person name="Briginshaw L."/>
            <person name="Caballero-Perez J."/>
            <person name="Catarino B."/>
            <person name="Chen F."/>
            <person name="Chiyoda S."/>
            <person name="Chovatia M."/>
            <person name="Davies K."/>
            <person name="Delmans M."/>
            <person name="Demura T."/>
            <person name="Dierschke T."/>
            <person name="Dolan L."/>
            <person name="Dorantes-Acosta A."/>
            <person name="Eklund D."/>
            <person name="Florent S."/>
            <person name="Flores-Sandoval E."/>
            <person name="Fujiyama A."/>
            <person name="Fukuzawa H."/>
            <person name="Galik B."/>
            <person name="Grimanelli D."/>
            <person name="Grimwood J."/>
            <person name="Grossniklaus U."/>
            <person name="Hamada T."/>
            <person name="Haseloff J."/>
            <person name="Hetherington A."/>
            <person name="Higo A."/>
            <person name="Hirakawa Y."/>
            <person name="Hundley H."/>
            <person name="Ikeda Y."/>
            <person name="Inoue K."/>
            <person name="Inoue S."/>
            <person name="Ishida S."/>
            <person name="Jia Q."/>
            <person name="Kakita M."/>
            <person name="Kanazawa T."/>
            <person name="Kawai Y."/>
            <person name="Kawashima T."/>
            <person name="Kennedy M."/>
            <person name="Kinose K."/>
            <person name="Kinoshita T."/>
            <person name="Kohara Y."/>
            <person name="Koide E."/>
            <person name="Komatsu K."/>
            <person name="Kopischke S."/>
            <person name="Kubo M."/>
            <person name="Kyozuka J."/>
            <person name="Lagercrantz U."/>
            <person name="Lin S."/>
            <person name="Lindquist E."/>
            <person name="Lipzen A."/>
            <person name="Lu C."/>
            <person name="Luna E."/>
            <person name="Martienssen R."/>
            <person name="Minamino N."/>
            <person name="Mizutani M."/>
            <person name="Mizutani M."/>
            <person name="Mochizuki N."/>
            <person name="Monte I."/>
            <person name="Mosher R."/>
            <person name="Nagasaki H."/>
            <person name="Nakagami H."/>
            <person name="Naramoto S."/>
            <person name="Nishitani K."/>
            <person name="Ohtani M."/>
            <person name="Okamoto T."/>
            <person name="Okumura M."/>
            <person name="Phillips J."/>
            <person name="Pollak B."/>
            <person name="Reinders A."/>
            <person name="Roevekamp M."/>
            <person name="Sano R."/>
            <person name="Sawa S."/>
            <person name="Schmid M."/>
            <person name="Shirakawa M."/>
            <person name="Solano R."/>
            <person name="Spunde A."/>
            <person name="Suetsugu N."/>
            <person name="Sugano S."/>
            <person name="Sugiyama A."/>
            <person name="Sun R."/>
            <person name="Suzuki Y."/>
            <person name="Takenaka M."/>
            <person name="Takezawa D."/>
            <person name="Tomogane H."/>
            <person name="Tsuzuki M."/>
            <person name="Ueda T."/>
            <person name="Umeda M."/>
            <person name="Ward J."/>
            <person name="Watanabe Y."/>
            <person name="Yazaki K."/>
            <person name="Yokoyama R."/>
            <person name="Yoshitake Y."/>
            <person name="Yotsui I."/>
            <person name="Zachgo S."/>
            <person name="Schmutz J."/>
        </authorList>
    </citation>
    <scope>NUCLEOTIDE SEQUENCE [LARGE SCALE GENOMIC DNA]</scope>
    <source>
        <strain evidence="2">cv. B-3</strain>
    </source>
</reference>
<accession>A0A397ZZY3</accession>
<organism evidence="1 2">
    <name type="scientific">Brassica campestris</name>
    <name type="common">Field mustard</name>
    <dbReference type="NCBI Taxonomy" id="3711"/>
    <lineage>
        <taxon>Eukaryota</taxon>
        <taxon>Viridiplantae</taxon>
        <taxon>Streptophyta</taxon>
        <taxon>Embryophyta</taxon>
        <taxon>Tracheophyta</taxon>
        <taxon>Spermatophyta</taxon>
        <taxon>Magnoliopsida</taxon>
        <taxon>eudicotyledons</taxon>
        <taxon>Gunneridae</taxon>
        <taxon>Pentapetalae</taxon>
        <taxon>rosids</taxon>
        <taxon>malvids</taxon>
        <taxon>Brassicales</taxon>
        <taxon>Brassicaceae</taxon>
        <taxon>Brassiceae</taxon>
        <taxon>Brassica</taxon>
    </lineage>
</organism>